<reference evidence="2 3" key="1">
    <citation type="journal article" date="2011" name="Science">
        <title>The Selaginella genome identifies genetic changes associated with the evolution of vascular plants.</title>
        <authorList>
            <person name="Banks J.A."/>
            <person name="Nishiyama T."/>
            <person name="Hasebe M."/>
            <person name="Bowman J.L."/>
            <person name="Gribskov M."/>
            <person name="dePamphilis C."/>
            <person name="Albert V.A."/>
            <person name="Aono N."/>
            <person name="Aoyama T."/>
            <person name="Ambrose B.A."/>
            <person name="Ashton N.W."/>
            <person name="Axtell M.J."/>
            <person name="Barker E."/>
            <person name="Barker M.S."/>
            <person name="Bennetzen J.L."/>
            <person name="Bonawitz N.D."/>
            <person name="Chapple C."/>
            <person name="Cheng C."/>
            <person name="Correa L.G."/>
            <person name="Dacre M."/>
            <person name="DeBarry J."/>
            <person name="Dreyer I."/>
            <person name="Elias M."/>
            <person name="Engstrom E.M."/>
            <person name="Estelle M."/>
            <person name="Feng L."/>
            <person name="Finet C."/>
            <person name="Floyd S.K."/>
            <person name="Frommer W.B."/>
            <person name="Fujita T."/>
            <person name="Gramzow L."/>
            <person name="Gutensohn M."/>
            <person name="Harholt J."/>
            <person name="Hattori M."/>
            <person name="Heyl A."/>
            <person name="Hirai T."/>
            <person name="Hiwatashi Y."/>
            <person name="Ishikawa M."/>
            <person name="Iwata M."/>
            <person name="Karol K.G."/>
            <person name="Koehler B."/>
            <person name="Kolukisaoglu U."/>
            <person name="Kubo M."/>
            <person name="Kurata T."/>
            <person name="Lalonde S."/>
            <person name="Li K."/>
            <person name="Li Y."/>
            <person name="Litt A."/>
            <person name="Lyons E."/>
            <person name="Manning G."/>
            <person name="Maruyama T."/>
            <person name="Michael T.P."/>
            <person name="Mikami K."/>
            <person name="Miyazaki S."/>
            <person name="Morinaga S."/>
            <person name="Murata T."/>
            <person name="Mueller-Roeber B."/>
            <person name="Nelson D.R."/>
            <person name="Obara M."/>
            <person name="Oguri Y."/>
            <person name="Olmstead R.G."/>
            <person name="Onodera N."/>
            <person name="Petersen B.L."/>
            <person name="Pils B."/>
            <person name="Prigge M."/>
            <person name="Rensing S.A."/>
            <person name="Riano-Pachon D.M."/>
            <person name="Roberts A.W."/>
            <person name="Sato Y."/>
            <person name="Scheller H.V."/>
            <person name="Schulz B."/>
            <person name="Schulz C."/>
            <person name="Shakirov E.V."/>
            <person name="Shibagaki N."/>
            <person name="Shinohara N."/>
            <person name="Shippen D.E."/>
            <person name="Soerensen I."/>
            <person name="Sotooka R."/>
            <person name="Sugimoto N."/>
            <person name="Sugita M."/>
            <person name="Sumikawa N."/>
            <person name="Tanurdzic M."/>
            <person name="Theissen G."/>
            <person name="Ulvskov P."/>
            <person name="Wakazuki S."/>
            <person name="Weng J.K."/>
            <person name="Willats W.W."/>
            <person name="Wipf D."/>
            <person name="Wolf P.G."/>
            <person name="Yang L."/>
            <person name="Zimmer A.D."/>
            <person name="Zhu Q."/>
            <person name="Mitros T."/>
            <person name="Hellsten U."/>
            <person name="Loque D."/>
            <person name="Otillar R."/>
            <person name="Salamov A."/>
            <person name="Schmutz J."/>
            <person name="Shapiro H."/>
            <person name="Lindquist E."/>
            <person name="Lucas S."/>
            <person name="Rokhsar D."/>
            <person name="Grigoriev I.V."/>
        </authorList>
    </citation>
    <scope>NUCLEOTIDE SEQUENCE [LARGE SCALE GENOMIC DNA]</scope>
</reference>
<organism evidence="3">
    <name type="scientific">Selaginella moellendorffii</name>
    <name type="common">Spikemoss</name>
    <dbReference type="NCBI Taxonomy" id="88036"/>
    <lineage>
        <taxon>Eukaryota</taxon>
        <taxon>Viridiplantae</taxon>
        <taxon>Streptophyta</taxon>
        <taxon>Embryophyta</taxon>
        <taxon>Tracheophyta</taxon>
        <taxon>Lycopodiopsida</taxon>
        <taxon>Selaginellales</taxon>
        <taxon>Selaginellaceae</taxon>
        <taxon>Selaginella</taxon>
    </lineage>
</organism>
<feature type="compositionally biased region" description="Basic and acidic residues" evidence="1">
    <location>
        <begin position="1"/>
        <end position="12"/>
    </location>
</feature>
<dbReference type="InParanoid" id="D8RZ79"/>
<evidence type="ECO:0000313" key="2">
    <source>
        <dbReference type="EMBL" id="EFJ22566.1"/>
    </source>
</evidence>
<feature type="region of interest" description="Disordered" evidence="1">
    <location>
        <begin position="1"/>
        <end position="35"/>
    </location>
</feature>
<accession>D8RZ79</accession>
<sequence>MPTKKDMEEGRNIRRGSASPQRHQHERSLVSKHGGWKRKLESEAFHQHKQGCALLLLNHFRALNNISLLTYDRDLSEWWKFQKWEACLDLDKWSRLSVVMHSQTMCLFPKLRYASLKGTRKYSGLLKGVCCEWQSC</sequence>
<dbReference type="Gramene" id="EFJ22566">
    <property type="protein sequence ID" value="EFJ22566"/>
    <property type="gene ID" value="SELMODRAFT_416417"/>
</dbReference>
<dbReference type="HOGENOM" id="CLU_1879001_0_0_1"/>
<proteinExistence type="predicted"/>
<protein>
    <submittedName>
        <fullName evidence="2">Uncharacterized protein</fullName>
    </submittedName>
</protein>
<name>D8RZ79_SELML</name>
<dbReference type="AlphaFoldDB" id="D8RZ79"/>
<evidence type="ECO:0000313" key="3">
    <source>
        <dbReference type="Proteomes" id="UP000001514"/>
    </source>
</evidence>
<dbReference type="KEGG" id="smo:SELMODRAFT_416417"/>
<evidence type="ECO:0000256" key="1">
    <source>
        <dbReference type="SAM" id="MobiDB-lite"/>
    </source>
</evidence>
<dbReference type="Proteomes" id="UP000001514">
    <property type="component" value="Unassembled WGS sequence"/>
</dbReference>
<gene>
    <name evidence="2" type="ORF">SELMODRAFT_416417</name>
</gene>
<dbReference type="EMBL" id="GL377595">
    <property type="protein sequence ID" value="EFJ22566.1"/>
    <property type="molecule type" value="Genomic_DNA"/>
</dbReference>
<keyword evidence="3" id="KW-1185">Reference proteome</keyword>